<feature type="compositionally biased region" description="Basic residues" evidence="1">
    <location>
        <begin position="207"/>
        <end position="224"/>
    </location>
</feature>
<dbReference type="EMBL" id="KV784370">
    <property type="protein sequence ID" value="OEU10788.1"/>
    <property type="molecule type" value="Genomic_DNA"/>
</dbReference>
<evidence type="ECO:0000313" key="4">
    <source>
        <dbReference type="Proteomes" id="UP000095751"/>
    </source>
</evidence>
<evidence type="ECO:0000256" key="1">
    <source>
        <dbReference type="SAM" id="MobiDB-lite"/>
    </source>
</evidence>
<feature type="region of interest" description="Disordered" evidence="1">
    <location>
        <begin position="201"/>
        <end position="240"/>
    </location>
</feature>
<keyword evidence="2" id="KW-1133">Transmembrane helix</keyword>
<keyword evidence="2" id="KW-0812">Transmembrane</keyword>
<keyword evidence="4" id="KW-1185">Reference proteome</keyword>
<feature type="region of interest" description="Disordered" evidence="1">
    <location>
        <begin position="59"/>
        <end position="103"/>
    </location>
</feature>
<feature type="transmembrane region" description="Helical" evidence="2">
    <location>
        <begin position="28"/>
        <end position="45"/>
    </location>
</feature>
<sequence length="524" mass="59575">MAATTNANTSTSTATEGRTEIKSIRRQFLYYMIVAITLYSIGTNQRDLRIIASSSSTTISKSAKKLKSRPKSNDRPTTTSSTTTSDDNDYILPDNNEDDDNYKNSIEKNKVIEIHDKGTRAKRNNLNFCKFLMYKKEKKEENKNESTTTKTDDVYHYKLTRCPEERGSSIGNTLTDWYLTRLIASNAQIIVSGGKNCIPHPKDIRNKIYHKKKKKRRRRRRRKLLYSNNNDNDNNTATAPTTTTTAAQYYGKISPIFQHLKMRNIDPDHLKDIKNHNTDTNTNTSNNFSWENAYEVAIHVRIGDLLHVNNGAYGLIPNYVYDKYIPNNTKIIGIITQPFDLLRGISKEKWGNNITNDAINNEAIVTSLQHHRKRLHPNATVSIHNSSNEPMDVVYARLIGAKKVLFCGTSSFCLVAALGRRRRTAAVASSSTSTTSDSSDKNQNQNNNNNKSTQFLYKTYIVQSRVYGGLENNGRNKKNNDGDNSWLNLVQHIDYVKEPILLSKEVFNKTTEEIIQLIENPIAT</sequence>
<evidence type="ECO:0000313" key="3">
    <source>
        <dbReference type="EMBL" id="OEU10788.1"/>
    </source>
</evidence>
<name>A0A1E7EXM5_9STRA</name>
<dbReference type="InParanoid" id="A0A1E7EXM5"/>
<reference evidence="3 4" key="1">
    <citation type="submission" date="2016-09" db="EMBL/GenBank/DDBJ databases">
        <title>Extensive genetic diversity and differential bi-allelic expression allows diatom success in the polar Southern Ocean.</title>
        <authorList>
            <consortium name="DOE Joint Genome Institute"/>
            <person name="Mock T."/>
            <person name="Otillar R.P."/>
            <person name="Strauss J."/>
            <person name="Dupont C."/>
            <person name="Frickenhaus S."/>
            <person name="Maumus F."/>
            <person name="Mcmullan M."/>
            <person name="Sanges R."/>
            <person name="Schmutz J."/>
            <person name="Toseland A."/>
            <person name="Valas R."/>
            <person name="Veluchamy A."/>
            <person name="Ward B.J."/>
            <person name="Allen A."/>
            <person name="Barry K."/>
            <person name="Falciatore A."/>
            <person name="Ferrante M."/>
            <person name="Fortunato A.E."/>
            <person name="Gloeckner G."/>
            <person name="Gruber A."/>
            <person name="Hipkin R."/>
            <person name="Janech M."/>
            <person name="Kroth P."/>
            <person name="Leese F."/>
            <person name="Lindquist E."/>
            <person name="Lyon B.R."/>
            <person name="Martin J."/>
            <person name="Mayer C."/>
            <person name="Parker M."/>
            <person name="Quesneville H."/>
            <person name="Raymond J."/>
            <person name="Uhlig C."/>
            <person name="Valentin K.U."/>
            <person name="Worden A.Z."/>
            <person name="Armbrust E.V."/>
            <person name="Bowler C."/>
            <person name="Green B."/>
            <person name="Moulton V."/>
            <person name="Van Oosterhout C."/>
            <person name="Grigoriev I."/>
        </authorList>
    </citation>
    <scope>NUCLEOTIDE SEQUENCE [LARGE SCALE GENOMIC DNA]</scope>
    <source>
        <strain evidence="3 4">CCMP1102</strain>
    </source>
</reference>
<dbReference type="Proteomes" id="UP000095751">
    <property type="component" value="Unassembled WGS sequence"/>
</dbReference>
<proteinExistence type="predicted"/>
<accession>A0A1E7EXM5</accession>
<feature type="region of interest" description="Disordered" evidence="1">
    <location>
        <begin position="427"/>
        <end position="451"/>
    </location>
</feature>
<gene>
    <name evidence="3" type="ORF">FRACYDRAFT_246656</name>
</gene>
<protein>
    <submittedName>
        <fullName evidence="3">Uncharacterized protein</fullName>
    </submittedName>
</protein>
<evidence type="ECO:0000256" key="2">
    <source>
        <dbReference type="SAM" id="Phobius"/>
    </source>
</evidence>
<dbReference type="KEGG" id="fcy:FRACYDRAFT_246656"/>
<organism evidence="3 4">
    <name type="scientific">Fragilariopsis cylindrus CCMP1102</name>
    <dbReference type="NCBI Taxonomy" id="635003"/>
    <lineage>
        <taxon>Eukaryota</taxon>
        <taxon>Sar</taxon>
        <taxon>Stramenopiles</taxon>
        <taxon>Ochrophyta</taxon>
        <taxon>Bacillariophyta</taxon>
        <taxon>Bacillariophyceae</taxon>
        <taxon>Bacillariophycidae</taxon>
        <taxon>Bacillariales</taxon>
        <taxon>Bacillariaceae</taxon>
        <taxon>Fragilariopsis</taxon>
    </lineage>
</organism>
<dbReference type="OrthoDB" id="55954at2759"/>
<feature type="compositionally biased region" description="Low complexity" evidence="1">
    <location>
        <begin position="228"/>
        <end position="240"/>
    </location>
</feature>
<dbReference type="AlphaFoldDB" id="A0A1E7EXM5"/>
<keyword evidence="2" id="KW-0472">Membrane</keyword>